<dbReference type="Proteomes" id="UP000241421">
    <property type="component" value="Unassembled WGS sequence"/>
</dbReference>
<proteinExistence type="inferred from homology"/>
<dbReference type="InterPro" id="IPR037066">
    <property type="entry name" value="Plug_dom_sf"/>
</dbReference>
<dbReference type="Pfam" id="PF07715">
    <property type="entry name" value="Plug"/>
    <property type="match status" value="1"/>
</dbReference>
<evidence type="ECO:0000256" key="1">
    <source>
        <dbReference type="ARBA" id="ARBA00023170"/>
    </source>
</evidence>
<feature type="domain" description="TonB-dependent receptor plug" evidence="3">
    <location>
        <begin position="58"/>
        <end position="170"/>
    </location>
</feature>
<comment type="similarity">
    <text evidence="2">Belongs to the TonB-dependent receptor family.</text>
</comment>
<dbReference type="AlphaFoldDB" id="A0A2U2HDQ2"/>
<dbReference type="SUPFAM" id="SSF56935">
    <property type="entry name" value="Porins"/>
    <property type="match status" value="1"/>
</dbReference>
<organism evidence="4 5">
    <name type="scientific">Massilia glaciei</name>
    <dbReference type="NCBI Taxonomy" id="1524097"/>
    <lineage>
        <taxon>Bacteria</taxon>
        <taxon>Pseudomonadati</taxon>
        <taxon>Pseudomonadota</taxon>
        <taxon>Betaproteobacteria</taxon>
        <taxon>Burkholderiales</taxon>
        <taxon>Oxalobacteraceae</taxon>
        <taxon>Telluria group</taxon>
        <taxon>Massilia</taxon>
    </lineage>
</organism>
<evidence type="ECO:0000313" key="5">
    <source>
        <dbReference type="Proteomes" id="UP000241421"/>
    </source>
</evidence>
<protein>
    <recommendedName>
        <fullName evidence="3">TonB-dependent receptor plug domain-containing protein</fullName>
    </recommendedName>
</protein>
<keyword evidence="2" id="KW-1134">Transmembrane beta strand</keyword>
<keyword evidence="2" id="KW-0472">Membrane</keyword>
<comment type="caution">
    <text evidence="4">The sequence shown here is derived from an EMBL/GenBank/DDBJ whole genome shotgun (WGS) entry which is preliminary data.</text>
</comment>
<dbReference type="InterPro" id="IPR039426">
    <property type="entry name" value="TonB-dep_rcpt-like"/>
</dbReference>
<evidence type="ECO:0000256" key="2">
    <source>
        <dbReference type="PROSITE-ProRule" id="PRU01360"/>
    </source>
</evidence>
<comment type="subcellular location">
    <subcellularLocation>
        <location evidence="2">Cell outer membrane</location>
        <topology evidence="2">Multi-pass membrane protein</topology>
    </subcellularLocation>
</comment>
<accession>A0A2U2HDQ2</accession>
<gene>
    <name evidence="4" type="ORF">C7C56_024815</name>
</gene>
<name>A0A2U2HDQ2_9BURK</name>
<dbReference type="PANTHER" id="PTHR40980:SF3">
    <property type="entry name" value="TONB-DEPENDENT RECEPTOR-LIKE BETA-BARREL DOMAIN-CONTAINING PROTEIN"/>
    <property type="match status" value="1"/>
</dbReference>
<keyword evidence="5" id="KW-1185">Reference proteome</keyword>
<sequence length="192" mass="19924">MEPWCGRDSGSAATVTQALQASAQQGGAAASGPSADAPVQTVTVSGFRSSLEKALDSKRASVTTRESIVAEDIGKFPEQNIADAMIRLPGVEVVRDGNSNEGQRIQLRGLGSEYTVTTFNGAPGRATSSGNVGNSTRDFNYDVFASEPFSKVDVYKGPLAGLEEGGIAGVVDLNTPRPFNTATSVVAVQLRA</sequence>
<dbReference type="PROSITE" id="PS52016">
    <property type="entry name" value="TONB_DEPENDENT_REC_3"/>
    <property type="match status" value="1"/>
</dbReference>
<dbReference type="GO" id="GO:0009279">
    <property type="term" value="C:cell outer membrane"/>
    <property type="evidence" value="ECO:0007669"/>
    <property type="project" value="UniProtKB-SubCell"/>
</dbReference>
<dbReference type="Gene3D" id="2.170.130.10">
    <property type="entry name" value="TonB-dependent receptor, plug domain"/>
    <property type="match status" value="1"/>
</dbReference>
<keyword evidence="2" id="KW-0812">Transmembrane</keyword>
<dbReference type="OrthoDB" id="8727862at2"/>
<dbReference type="InterPro" id="IPR012910">
    <property type="entry name" value="Plug_dom"/>
</dbReference>
<evidence type="ECO:0000313" key="4">
    <source>
        <dbReference type="EMBL" id="PWF41316.1"/>
    </source>
</evidence>
<dbReference type="EMBL" id="PXWF02000313">
    <property type="protein sequence ID" value="PWF41316.1"/>
    <property type="molecule type" value="Genomic_DNA"/>
</dbReference>
<keyword evidence="1" id="KW-0675">Receptor</keyword>
<reference evidence="4 5" key="1">
    <citation type="submission" date="2018-04" db="EMBL/GenBank/DDBJ databases">
        <title>Massilia violaceinigra sp. nov., a novel purple-pigmented bacterium isolated from Tianshan glacier, Xinjiang, China.</title>
        <authorList>
            <person name="Wang H."/>
        </authorList>
    </citation>
    <scope>NUCLEOTIDE SEQUENCE [LARGE SCALE GENOMIC DNA]</scope>
    <source>
        <strain evidence="4 5">B448-2</strain>
    </source>
</reference>
<keyword evidence="2" id="KW-0998">Cell outer membrane</keyword>
<dbReference type="PANTHER" id="PTHR40980">
    <property type="entry name" value="PLUG DOMAIN-CONTAINING PROTEIN"/>
    <property type="match status" value="1"/>
</dbReference>
<evidence type="ECO:0000259" key="3">
    <source>
        <dbReference type="Pfam" id="PF07715"/>
    </source>
</evidence>
<keyword evidence="2" id="KW-0813">Transport</keyword>